<dbReference type="InterPro" id="IPR036412">
    <property type="entry name" value="HAD-like_sf"/>
</dbReference>
<dbReference type="EMBL" id="HBGH01015258">
    <property type="protein sequence ID" value="CAD9236444.1"/>
    <property type="molecule type" value="Transcribed_RNA"/>
</dbReference>
<dbReference type="InterPro" id="IPR023198">
    <property type="entry name" value="PGP-like_dom2"/>
</dbReference>
<name>A0A7S1THK8_9RHOD</name>
<feature type="compositionally biased region" description="Basic and acidic residues" evidence="1">
    <location>
        <begin position="34"/>
        <end position="58"/>
    </location>
</feature>
<dbReference type="GO" id="GO:0008967">
    <property type="term" value="F:phosphoglycolate phosphatase activity"/>
    <property type="evidence" value="ECO:0007669"/>
    <property type="project" value="TreeGrafter"/>
</dbReference>
<feature type="region of interest" description="Disordered" evidence="1">
    <location>
        <begin position="31"/>
        <end position="81"/>
    </location>
</feature>
<dbReference type="PANTHER" id="PTHR43434">
    <property type="entry name" value="PHOSPHOGLYCOLATE PHOSPHATASE"/>
    <property type="match status" value="1"/>
</dbReference>
<dbReference type="InterPro" id="IPR050155">
    <property type="entry name" value="HAD-like_hydrolase_sf"/>
</dbReference>
<organism evidence="2">
    <name type="scientific">Compsopogon caeruleus</name>
    <dbReference type="NCBI Taxonomy" id="31354"/>
    <lineage>
        <taxon>Eukaryota</taxon>
        <taxon>Rhodophyta</taxon>
        <taxon>Compsopogonophyceae</taxon>
        <taxon>Compsopogonales</taxon>
        <taxon>Compsopogonaceae</taxon>
        <taxon>Compsopogon</taxon>
    </lineage>
</organism>
<gene>
    <name evidence="2" type="ORF">CCAE0312_LOCUS8538</name>
</gene>
<evidence type="ECO:0000256" key="1">
    <source>
        <dbReference type="SAM" id="MobiDB-lite"/>
    </source>
</evidence>
<dbReference type="PANTHER" id="PTHR43434:SF1">
    <property type="entry name" value="PHOSPHOGLYCOLATE PHOSPHATASE"/>
    <property type="match status" value="1"/>
</dbReference>
<evidence type="ECO:0000313" key="2">
    <source>
        <dbReference type="EMBL" id="CAD9236444.1"/>
    </source>
</evidence>
<dbReference type="Gene3D" id="1.10.150.240">
    <property type="entry name" value="Putative phosphatase, domain 2"/>
    <property type="match status" value="1"/>
</dbReference>
<dbReference type="GO" id="GO:0006281">
    <property type="term" value="P:DNA repair"/>
    <property type="evidence" value="ECO:0007669"/>
    <property type="project" value="TreeGrafter"/>
</dbReference>
<dbReference type="Gene3D" id="3.40.50.1000">
    <property type="entry name" value="HAD superfamily/HAD-like"/>
    <property type="match status" value="1"/>
</dbReference>
<reference evidence="2" key="1">
    <citation type="submission" date="2021-01" db="EMBL/GenBank/DDBJ databases">
        <authorList>
            <person name="Corre E."/>
            <person name="Pelletier E."/>
            <person name="Niang G."/>
            <person name="Scheremetjew M."/>
            <person name="Finn R."/>
            <person name="Kale V."/>
            <person name="Holt S."/>
            <person name="Cochrane G."/>
            <person name="Meng A."/>
            <person name="Brown T."/>
            <person name="Cohen L."/>
        </authorList>
    </citation>
    <scope>NUCLEOTIDE SEQUENCE</scope>
    <source>
        <strain evidence="2">SAG 36.94</strain>
    </source>
</reference>
<dbReference type="InterPro" id="IPR023214">
    <property type="entry name" value="HAD_sf"/>
</dbReference>
<sequence>MVGFIVTVGPDFCWVSKSLNPIRRGSIRRTSRAVLRETGHENRSDHGRTVDEQRKEGEEERNDVDGISGSESNDEVDEKKRRRYEPARLTLDQEIYGMLIERAKQYDVRPSKLAEDILVHYLAEMRRVIFGDAQATTMRAVRVPQDARQIDAAIFTMDGVVFDTFQHYKIAAIQVFSENLNLHARIEDVPDMMEVDPRDWMTHLAERLGVRNFDTEEILVQFIQTYIKGYALPDVLQPTPGAFSLVHRARDLGLKTALLTTAPTEIVRANMKAVALDDNDIPFDSIVSLETCGRNLARGFQQVLREIDVESKRAVFVHFQPHRIQAAKALGMRCVAIRVSSLVNTEELLDYGADLVRNQTSSVTLEDLLGRQIGDFRQIPRTSRSD</sequence>
<proteinExistence type="predicted"/>
<accession>A0A7S1THK8</accession>
<dbReference type="AlphaFoldDB" id="A0A7S1THK8"/>
<protein>
    <submittedName>
        <fullName evidence="2">Uncharacterized protein</fullName>
    </submittedName>
</protein>
<dbReference type="Pfam" id="PF13419">
    <property type="entry name" value="HAD_2"/>
    <property type="match status" value="1"/>
</dbReference>
<dbReference type="InterPro" id="IPR041492">
    <property type="entry name" value="HAD_2"/>
</dbReference>
<dbReference type="SUPFAM" id="SSF56784">
    <property type="entry name" value="HAD-like"/>
    <property type="match status" value="1"/>
</dbReference>